<dbReference type="InterPro" id="IPR010654">
    <property type="entry name" value="Phage_lambda_tail_I"/>
</dbReference>
<dbReference type="Pfam" id="PF06805">
    <property type="entry name" value="Lambda_tail_I"/>
    <property type="match status" value="1"/>
</dbReference>
<feature type="transmembrane region" description="Helical" evidence="1">
    <location>
        <begin position="114"/>
        <end position="133"/>
    </location>
</feature>
<proteinExistence type="predicted"/>
<dbReference type="STRING" id="2754.EH55_06805"/>
<evidence type="ECO:0000256" key="1">
    <source>
        <dbReference type="SAM" id="Phobius"/>
    </source>
</evidence>
<organism evidence="2 3">
    <name type="scientific">Synergistes jonesii</name>
    <dbReference type="NCBI Taxonomy" id="2754"/>
    <lineage>
        <taxon>Bacteria</taxon>
        <taxon>Thermotogati</taxon>
        <taxon>Synergistota</taxon>
        <taxon>Synergistia</taxon>
        <taxon>Synergistales</taxon>
        <taxon>Synergistaceae</taxon>
        <taxon>Synergistes</taxon>
    </lineage>
</organism>
<gene>
    <name evidence="2" type="ORF">EH55_06805</name>
</gene>
<dbReference type="eggNOG" id="COG4723">
    <property type="taxonomic scope" value="Bacteria"/>
</dbReference>
<protein>
    <recommendedName>
        <fullName evidence="4">Tail protein</fullName>
    </recommendedName>
</protein>
<name>A0A073IQ23_9BACT</name>
<dbReference type="AlphaFoldDB" id="A0A073IQ23"/>
<keyword evidence="1" id="KW-0472">Membrane</keyword>
<sequence length="197" mass="20719">MLRKVCLHGYLAEKFGEVFELDVQTPAEAVRALSVQLKGFASSVRGGEFFVLRDKEKLEEVELLMTMGGASELHIVPVANGSKNNGVLKVVLGVVLIGVSFAVAGWSMAGMSNVVFGSVTAGHMLAMGAGMLLNGLGQLLSPTPTIDSNESPDSRPSYLFSGAQNLEEEGNVIPLVYGAPWAGSLVASCGFDTQEVN</sequence>
<dbReference type="EMBL" id="JMKI01000037">
    <property type="protein sequence ID" value="KEJ91680.1"/>
    <property type="molecule type" value="Genomic_DNA"/>
</dbReference>
<dbReference type="GeneID" id="90983972"/>
<accession>A0A073IQ23</accession>
<evidence type="ECO:0000313" key="2">
    <source>
        <dbReference type="EMBL" id="KEJ91680.1"/>
    </source>
</evidence>
<keyword evidence="3" id="KW-1185">Reference proteome</keyword>
<evidence type="ECO:0000313" key="3">
    <source>
        <dbReference type="Proteomes" id="UP000027665"/>
    </source>
</evidence>
<dbReference type="Proteomes" id="UP000027665">
    <property type="component" value="Unassembled WGS sequence"/>
</dbReference>
<keyword evidence="1" id="KW-0812">Transmembrane</keyword>
<dbReference type="RefSeq" id="WP_070110147.1">
    <property type="nucleotide sequence ID" value="NZ_JAXDSK010000062.1"/>
</dbReference>
<comment type="caution">
    <text evidence="2">The sequence shown here is derived from an EMBL/GenBank/DDBJ whole genome shotgun (WGS) entry which is preliminary data.</text>
</comment>
<keyword evidence="1" id="KW-1133">Transmembrane helix</keyword>
<dbReference type="OrthoDB" id="5617695at2"/>
<reference evidence="2 3" key="1">
    <citation type="submission" date="2014-04" db="EMBL/GenBank/DDBJ databases">
        <title>Draft Genome Sequence of Synergistes jonesii.</title>
        <authorList>
            <person name="Coil D.A."/>
            <person name="Eisen J.A."/>
            <person name="Holland-Moritz H.E."/>
        </authorList>
    </citation>
    <scope>NUCLEOTIDE SEQUENCE [LARGE SCALE GENOMIC DNA]</scope>
    <source>
        <strain evidence="2 3">78-1</strain>
    </source>
</reference>
<feature type="transmembrane region" description="Helical" evidence="1">
    <location>
        <begin position="90"/>
        <end position="108"/>
    </location>
</feature>
<evidence type="ECO:0008006" key="4">
    <source>
        <dbReference type="Google" id="ProtNLM"/>
    </source>
</evidence>